<keyword evidence="2" id="KW-1185">Reference proteome</keyword>
<name>A0ABP4QT36_9ACTN</name>
<sequence>MNTIYGRRGPALLPSVIEAGTSDAVGGNVGDDATRPFVLGYIDAAQLTDESAIAEVRARLGEYAIAARLQLGSIYVDQPDADGSMFRALLVAIERYNPAHVLVPSLDHVAALVAVAETKQQRIESRTNAMIRPVGT</sequence>
<dbReference type="EMBL" id="BAAAOS010000066">
    <property type="protein sequence ID" value="GAA1616748.1"/>
    <property type="molecule type" value="Genomic_DNA"/>
</dbReference>
<gene>
    <name evidence="1" type="ORF">GCM10009789_83460</name>
</gene>
<accession>A0ABP4QT36</accession>
<proteinExistence type="predicted"/>
<dbReference type="RefSeq" id="WP_344222320.1">
    <property type="nucleotide sequence ID" value="NZ_BAAAOS010000066.1"/>
</dbReference>
<comment type="caution">
    <text evidence="1">The sequence shown here is derived from an EMBL/GenBank/DDBJ whole genome shotgun (WGS) entry which is preliminary data.</text>
</comment>
<protein>
    <recommendedName>
        <fullName evidence="3">STAS domain-containing protein</fullName>
    </recommendedName>
</protein>
<evidence type="ECO:0008006" key="3">
    <source>
        <dbReference type="Google" id="ProtNLM"/>
    </source>
</evidence>
<organism evidence="1 2">
    <name type="scientific">Kribbella sancticallisti</name>
    <dbReference type="NCBI Taxonomy" id="460087"/>
    <lineage>
        <taxon>Bacteria</taxon>
        <taxon>Bacillati</taxon>
        <taxon>Actinomycetota</taxon>
        <taxon>Actinomycetes</taxon>
        <taxon>Propionibacteriales</taxon>
        <taxon>Kribbellaceae</taxon>
        <taxon>Kribbella</taxon>
    </lineage>
</organism>
<evidence type="ECO:0000313" key="1">
    <source>
        <dbReference type="EMBL" id="GAA1616748.1"/>
    </source>
</evidence>
<dbReference type="Proteomes" id="UP001500393">
    <property type="component" value="Unassembled WGS sequence"/>
</dbReference>
<reference evidence="2" key="1">
    <citation type="journal article" date="2019" name="Int. J. Syst. Evol. Microbiol.">
        <title>The Global Catalogue of Microorganisms (GCM) 10K type strain sequencing project: providing services to taxonomists for standard genome sequencing and annotation.</title>
        <authorList>
            <consortium name="The Broad Institute Genomics Platform"/>
            <consortium name="The Broad Institute Genome Sequencing Center for Infectious Disease"/>
            <person name="Wu L."/>
            <person name="Ma J."/>
        </authorList>
    </citation>
    <scope>NUCLEOTIDE SEQUENCE [LARGE SCALE GENOMIC DNA]</scope>
    <source>
        <strain evidence="2">JCM 14969</strain>
    </source>
</reference>
<evidence type="ECO:0000313" key="2">
    <source>
        <dbReference type="Proteomes" id="UP001500393"/>
    </source>
</evidence>